<accession>A0A0G4JWZ8</accession>
<proteinExistence type="predicted"/>
<dbReference type="Proteomes" id="UP000044377">
    <property type="component" value="Unassembled WGS sequence"/>
</dbReference>
<name>A0A0G4JWZ8_9GAMM</name>
<evidence type="ECO:0000313" key="2">
    <source>
        <dbReference type="Proteomes" id="UP000044377"/>
    </source>
</evidence>
<organism evidence="1 2">
    <name type="scientific">Brenneria goodwinii</name>
    <dbReference type="NCBI Taxonomy" id="1109412"/>
    <lineage>
        <taxon>Bacteria</taxon>
        <taxon>Pseudomonadati</taxon>
        <taxon>Pseudomonadota</taxon>
        <taxon>Gammaproteobacteria</taxon>
        <taxon>Enterobacterales</taxon>
        <taxon>Pectobacteriaceae</taxon>
        <taxon>Brenneria</taxon>
    </lineage>
</organism>
<protein>
    <submittedName>
        <fullName evidence="1">Uncharacterized protein</fullName>
    </submittedName>
</protein>
<keyword evidence="2" id="KW-1185">Reference proteome</keyword>
<reference evidence="2" key="1">
    <citation type="submission" date="2015-01" db="EMBL/GenBank/DDBJ databases">
        <authorList>
            <person name="Paterson Steve"/>
        </authorList>
    </citation>
    <scope>NUCLEOTIDE SEQUENCE [LARGE SCALE GENOMIC DNA]</scope>
    <source>
        <strain evidence="2">OBR1</strain>
    </source>
</reference>
<sequence>MKSIDLNSDLGERFGAWRRWMFVNSHASKTVPTELETPA</sequence>
<dbReference type="STRING" id="1109412.BN1221_02951"/>
<dbReference type="EMBL" id="CGIG01000001">
    <property type="protein sequence ID" value="CPR17972.1"/>
    <property type="molecule type" value="Genomic_DNA"/>
</dbReference>
<evidence type="ECO:0000313" key="1">
    <source>
        <dbReference type="EMBL" id="CPR17972.1"/>
    </source>
</evidence>
<dbReference type="AlphaFoldDB" id="A0A0G4JWZ8"/>
<gene>
    <name evidence="1" type="ORF">BN1221_02951</name>
</gene>